<evidence type="ECO:0000313" key="4">
    <source>
        <dbReference type="EMBL" id="PTL71287.1"/>
    </source>
</evidence>
<reference evidence="4 5" key="1">
    <citation type="submission" date="2018-03" db="EMBL/GenBank/DDBJ databases">
        <title>Bacteriophage NCPPB3778 and a type I-E CRISPR drive the evolution of the US Biological Select Agent, Rathayibacter toxicus.</title>
        <authorList>
            <person name="Davis E.W.II."/>
            <person name="Tabima J.F."/>
            <person name="Weisberg A.J."/>
            <person name="Dantas Lopes L."/>
            <person name="Wiseman M.S."/>
            <person name="Wiseman M.S."/>
            <person name="Pupko T."/>
            <person name="Belcher M.S."/>
            <person name="Sechler A.J."/>
            <person name="Tancos M.A."/>
            <person name="Schroeder B.K."/>
            <person name="Murray T.D."/>
            <person name="Luster D.G."/>
            <person name="Schneider W.L."/>
            <person name="Rogers E."/>
            <person name="Andreote F.D."/>
            <person name="Grunwald N.J."/>
            <person name="Putnam M.L."/>
            <person name="Chang J.H."/>
        </authorList>
    </citation>
    <scope>NUCLEOTIDE SEQUENCE [LARGE SCALE GENOMIC DNA]</scope>
    <source>
        <strain evidence="4 5">DSM 15933</strain>
    </source>
</reference>
<gene>
    <name evidence="4" type="ORF">C1I63_18845</name>
</gene>
<dbReference type="EMBL" id="PZPL01000002">
    <property type="protein sequence ID" value="PTL71287.1"/>
    <property type="molecule type" value="Genomic_DNA"/>
</dbReference>
<feature type="transmembrane region" description="Helical" evidence="2">
    <location>
        <begin position="235"/>
        <end position="256"/>
    </location>
</feature>
<evidence type="ECO:0000259" key="3">
    <source>
        <dbReference type="Pfam" id="PF00892"/>
    </source>
</evidence>
<dbReference type="RefSeq" id="WP_107576097.1">
    <property type="nucleotide sequence ID" value="NZ_PZPL01000002.1"/>
</dbReference>
<keyword evidence="5" id="KW-1185">Reference proteome</keyword>
<dbReference type="Proteomes" id="UP000241085">
    <property type="component" value="Unassembled WGS sequence"/>
</dbReference>
<keyword evidence="2" id="KW-0812">Transmembrane</keyword>
<comment type="caution">
    <text evidence="4">The sequence shown here is derived from an EMBL/GenBank/DDBJ whole genome shotgun (WGS) entry which is preliminary data.</text>
</comment>
<sequence>MAALLALLSGAGLGATDYFGGRQTARWGAYPVLALSQAAGLLILATLALILREPVPHGPTLLFGALAGMSEIIGTAALYFGLARGRASTVAPAAALAPLVPATVAVVTGGSVSVLLLIGAAGAVAGVVVVGILTPQEEGDARSGGLGWGLLAAAGFGGYLLFIALATESGTPVGALTVDRTIAFTLVVILLAVPRVRGGQKVGMRVRDAAWVGAIGVGIAASDLAYATATLLGNLTLAAVLSSTHPVFTVIYARIFGRERIGVGRWIGIGLTAAGAAAVAISS</sequence>
<dbReference type="AlphaFoldDB" id="A0A2T4UP37"/>
<feature type="transmembrane region" description="Helical" evidence="2">
    <location>
        <begin position="178"/>
        <end position="197"/>
    </location>
</feature>
<keyword evidence="2" id="KW-1133">Transmembrane helix</keyword>
<feature type="transmembrane region" description="Helical" evidence="2">
    <location>
        <begin position="209"/>
        <end position="229"/>
    </location>
</feature>
<feature type="transmembrane region" description="Helical" evidence="2">
    <location>
        <begin position="30"/>
        <end position="50"/>
    </location>
</feature>
<comment type="similarity">
    <text evidence="1">Belongs to the EamA transporter family.</text>
</comment>
<dbReference type="GO" id="GO:0016020">
    <property type="term" value="C:membrane"/>
    <property type="evidence" value="ECO:0007669"/>
    <property type="project" value="InterPro"/>
</dbReference>
<feature type="transmembrane region" description="Helical" evidence="2">
    <location>
        <begin position="62"/>
        <end position="82"/>
    </location>
</feature>
<keyword evidence="2" id="KW-0472">Membrane</keyword>
<feature type="transmembrane region" description="Helical" evidence="2">
    <location>
        <begin position="263"/>
        <end position="281"/>
    </location>
</feature>
<evidence type="ECO:0000256" key="2">
    <source>
        <dbReference type="SAM" id="Phobius"/>
    </source>
</evidence>
<name>A0A2T4UP37_9MICO</name>
<feature type="transmembrane region" description="Helical" evidence="2">
    <location>
        <begin position="145"/>
        <end position="166"/>
    </location>
</feature>
<accession>A0A2T4UP37</accession>
<dbReference type="InterPro" id="IPR000620">
    <property type="entry name" value="EamA_dom"/>
</dbReference>
<dbReference type="SUPFAM" id="SSF103481">
    <property type="entry name" value="Multidrug resistance efflux transporter EmrE"/>
    <property type="match status" value="1"/>
</dbReference>
<dbReference type="PANTHER" id="PTHR22911:SF137">
    <property type="entry name" value="SOLUTE CARRIER FAMILY 35 MEMBER G2-RELATED"/>
    <property type="match status" value="1"/>
</dbReference>
<dbReference type="InterPro" id="IPR037185">
    <property type="entry name" value="EmrE-like"/>
</dbReference>
<evidence type="ECO:0000256" key="1">
    <source>
        <dbReference type="ARBA" id="ARBA00007362"/>
    </source>
</evidence>
<protein>
    <recommendedName>
        <fullName evidence="3">EamA domain-containing protein</fullName>
    </recommendedName>
</protein>
<organism evidence="4 5">
    <name type="scientific">Rathayibacter caricis DSM 15933</name>
    <dbReference type="NCBI Taxonomy" id="1328867"/>
    <lineage>
        <taxon>Bacteria</taxon>
        <taxon>Bacillati</taxon>
        <taxon>Actinomycetota</taxon>
        <taxon>Actinomycetes</taxon>
        <taxon>Micrococcales</taxon>
        <taxon>Microbacteriaceae</taxon>
        <taxon>Rathayibacter</taxon>
    </lineage>
</organism>
<feature type="domain" description="EamA" evidence="3">
    <location>
        <begin position="145"/>
        <end position="279"/>
    </location>
</feature>
<evidence type="ECO:0000313" key="5">
    <source>
        <dbReference type="Proteomes" id="UP000241085"/>
    </source>
</evidence>
<dbReference type="PANTHER" id="PTHR22911">
    <property type="entry name" value="ACYL-MALONYL CONDENSING ENZYME-RELATED"/>
    <property type="match status" value="1"/>
</dbReference>
<dbReference type="Pfam" id="PF00892">
    <property type="entry name" value="EamA"/>
    <property type="match status" value="1"/>
</dbReference>
<proteinExistence type="inferred from homology"/>
<feature type="transmembrane region" description="Helical" evidence="2">
    <location>
        <begin position="102"/>
        <end position="133"/>
    </location>
</feature>